<proteinExistence type="predicted"/>
<accession>A0A7C8Z816</accession>
<dbReference type="AlphaFoldDB" id="A0A7C8Z816"/>
<sequence>MNPPCFFFSASSCRLLPSSAASHRPFVAAHSSRRSASAAEPSPEPPQSLVPALPPSPVLPCFGLGFCRQPPQIVAGHCSRRHQPPSTATVHRQPSSILTNFH</sequence>
<organism evidence="2">
    <name type="scientific">Opuntia streptacantha</name>
    <name type="common">Prickly pear cactus</name>
    <name type="synonym">Opuntia cardona</name>
    <dbReference type="NCBI Taxonomy" id="393608"/>
    <lineage>
        <taxon>Eukaryota</taxon>
        <taxon>Viridiplantae</taxon>
        <taxon>Streptophyta</taxon>
        <taxon>Embryophyta</taxon>
        <taxon>Tracheophyta</taxon>
        <taxon>Spermatophyta</taxon>
        <taxon>Magnoliopsida</taxon>
        <taxon>eudicotyledons</taxon>
        <taxon>Gunneridae</taxon>
        <taxon>Pentapetalae</taxon>
        <taxon>Caryophyllales</taxon>
        <taxon>Cactineae</taxon>
        <taxon>Cactaceae</taxon>
        <taxon>Opuntioideae</taxon>
        <taxon>Opuntia</taxon>
    </lineage>
</organism>
<feature type="region of interest" description="Disordered" evidence="1">
    <location>
        <begin position="24"/>
        <end position="50"/>
    </location>
</feature>
<feature type="region of interest" description="Disordered" evidence="1">
    <location>
        <begin position="78"/>
        <end position="102"/>
    </location>
</feature>
<reference evidence="2" key="2">
    <citation type="submission" date="2020-07" db="EMBL/GenBank/DDBJ databases">
        <authorList>
            <person name="Vera ALvarez R."/>
            <person name="Arias-Moreno D.M."/>
            <person name="Jimenez-Jacinto V."/>
            <person name="Jimenez-Bremont J.F."/>
            <person name="Swaminathan K."/>
            <person name="Moose S.P."/>
            <person name="Guerrero-Gonzalez M.L."/>
            <person name="Marino-Ramirez L."/>
            <person name="Landsman D."/>
            <person name="Rodriguez-Kessler M."/>
            <person name="Delgado-Sanchez P."/>
        </authorList>
    </citation>
    <scope>NUCLEOTIDE SEQUENCE</scope>
    <source>
        <tissue evidence="2">Cladode</tissue>
    </source>
</reference>
<evidence type="ECO:0000256" key="1">
    <source>
        <dbReference type="SAM" id="MobiDB-lite"/>
    </source>
</evidence>
<evidence type="ECO:0000313" key="2">
    <source>
        <dbReference type="EMBL" id="MBA4635655.1"/>
    </source>
</evidence>
<name>A0A7C8Z816_OPUST</name>
<reference evidence="2" key="1">
    <citation type="journal article" date="2013" name="J. Plant Res.">
        <title>Effect of fungi and light on seed germination of three Opuntia species from semiarid lands of central Mexico.</title>
        <authorList>
            <person name="Delgado-Sanchez P."/>
            <person name="Jimenez-Bremont J.F."/>
            <person name="Guerrero-Gonzalez Mde L."/>
            <person name="Flores J."/>
        </authorList>
    </citation>
    <scope>NUCLEOTIDE SEQUENCE</scope>
    <source>
        <tissue evidence="2">Cladode</tissue>
    </source>
</reference>
<feature type="compositionally biased region" description="Low complexity" evidence="1">
    <location>
        <begin position="28"/>
        <end position="41"/>
    </location>
</feature>
<protein>
    <submittedName>
        <fullName evidence="2">Uncharacterized protein</fullName>
    </submittedName>
</protein>
<dbReference type="EMBL" id="GISG01096411">
    <property type="protein sequence ID" value="MBA4635655.1"/>
    <property type="molecule type" value="Transcribed_RNA"/>
</dbReference>
<feature type="compositionally biased region" description="Polar residues" evidence="1">
    <location>
        <begin position="84"/>
        <end position="102"/>
    </location>
</feature>